<protein>
    <submittedName>
        <fullName evidence="7">Glycosyl transferase</fullName>
    </submittedName>
</protein>
<feature type="domain" description="Glycosyl transferase family 28 C-terminal" evidence="5">
    <location>
        <begin position="232"/>
        <end position="352"/>
    </location>
</feature>
<dbReference type="InterPro" id="IPR050519">
    <property type="entry name" value="Glycosyltransf_28_UgtP"/>
</dbReference>
<dbReference type="Proteomes" id="UP000609849">
    <property type="component" value="Unassembled WGS sequence"/>
</dbReference>
<dbReference type="InterPro" id="IPR007235">
    <property type="entry name" value="Glyco_trans_28_C"/>
</dbReference>
<evidence type="ECO:0000313" key="7">
    <source>
        <dbReference type="EMBL" id="MBC5998378.1"/>
    </source>
</evidence>
<name>A0ABR7JUC2_9FIRM</name>
<gene>
    <name evidence="7" type="ORF">H8923_16675</name>
</gene>
<comment type="subcellular location">
    <subcellularLocation>
        <location evidence="1">Membrane</location>
    </subcellularLocation>
</comment>
<organism evidence="7 8">
    <name type="scientific">Romboutsia faecis</name>
    <dbReference type="NCBI Taxonomy" id="2764597"/>
    <lineage>
        <taxon>Bacteria</taxon>
        <taxon>Bacillati</taxon>
        <taxon>Bacillota</taxon>
        <taxon>Clostridia</taxon>
        <taxon>Peptostreptococcales</taxon>
        <taxon>Peptostreptococcaceae</taxon>
        <taxon>Romboutsia</taxon>
    </lineage>
</organism>
<reference evidence="7 8" key="1">
    <citation type="submission" date="2020-08" db="EMBL/GenBank/DDBJ databases">
        <authorList>
            <person name="Liu C."/>
            <person name="Sun Q."/>
        </authorList>
    </citation>
    <scope>NUCLEOTIDE SEQUENCE [LARGE SCALE GENOMIC DNA]</scope>
    <source>
        <strain evidence="7 8">NSJ-18</strain>
    </source>
</reference>
<dbReference type="Pfam" id="PF06925">
    <property type="entry name" value="MGDG_synth"/>
    <property type="match status" value="2"/>
</dbReference>
<comment type="caution">
    <text evidence="7">The sequence shown here is derived from an EMBL/GenBank/DDBJ whole genome shotgun (WGS) entry which is preliminary data.</text>
</comment>
<evidence type="ECO:0000256" key="2">
    <source>
        <dbReference type="ARBA" id="ARBA00006962"/>
    </source>
</evidence>
<dbReference type="SUPFAM" id="SSF53756">
    <property type="entry name" value="UDP-Glycosyltransferase/glycogen phosphorylase"/>
    <property type="match status" value="1"/>
</dbReference>
<dbReference type="GO" id="GO:0016740">
    <property type="term" value="F:transferase activity"/>
    <property type="evidence" value="ECO:0007669"/>
    <property type="project" value="UniProtKB-KW"/>
</dbReference>
<keyword evidence="3" id="KW-0328">Glycosyltransferase</keyword>
<dbReference type="Gene3D" id="3.40.50.2000">
    <property type="entry name" value="Glycogen Phosphorylase B"/>
    <property type="match status" value="2"/>
</dbReference>
<dbReference type="PANTHER" id="PTHR43025:SF3">
    <property type="entry name" value="MONOGALACTOSYLDIACYLGLYCEROL SYNTHASE 1, CHLOROPLASTIC"/>
    <property type="match status" value="1"/>
</dbReference>
<evidence type="ECO:0000256" key="3">
    <source>
        <dbReference type="ARBA" id="ARBA00022676"/>
    </source>
</evidence>
<feature type="domain" description="Diacylglycerol glucosyltransferase N-terminal" evidence="6">
    <location>
        <begin position="16"/>
        <end position="150"/>
    </location>
</feature>
<evidence type="ECO:0000259" key="6">
    <source>
        <dbReference type="Pfam" id="PF06925"/>
    </source>
</evidence>
<proteinExistence type="inferred from homology"/>
<evidence type="ECO:0000313" key="8">
    <source>
        <dbReference type="Proteomes" id="UP000609849"/>
    </source>
</evidence>
<comment type="similarity">
    <text evidence="2">Belongs to the glycosyltransferase 28 family.</text>
</comment>
<keyword evidence="4 7" id="KW-0808">Transferase</keyword>
<evidence type="ECO:0000256" key="4">
    <source>
        <dbReference type="ARBA" id="ARBA00022679"/>
    </source>
</evidence>
<evidence type="ECO:0000256" key="1">
    <source>
        <dbReference type="ARBA" id="ARBA00004370"/>
    </source>
</evidence>
<sequence>MSKKVLIMSASTGGGHNRAARAIKEELSNKTIDGSPIECEIIDSLKLVNSTMDKIISRGYEKSAIYTPKAYGSVYRFSETSLASKNEFKDNPLTSFMAKKFRSLLDKSKPDLIIGTHPFPMIALSTLKKHTNECKNHENSILHDTLHKYYYNLSVPPLITVLTDYTTHSTWIQNEIDFYIAGHEYVKELLIYDGVASDKVKTFGIPVEKSFLSNRDRNTVLSEFGLDPKKFTVLLMGGSFGAGNIKETLEELLNIDRDFQVIVITGKNESLKEKLEKKLSTHEDCTDKNILVLGFTNKMNDLLASVDVLVSKPGGLTTTEALLKDLPMIIPYYIPGQEEENLDFLSNCGAALKPTKKFTLTVLLKVLIDDPTRLDMLKRNIQSIRKSDSAQNIANLVEEILIKQ</sequence>
<dbReference type="CDD" id="cd17507">
    <property type="entry name" value="GT28_Beta-DGS-like"/>
    <property type="match status" value="1"/>
</dbReference>
<evidence type="ECO:0000259" key="5">
    <source>
        <dbReference type="Pfam" id="PF04101"/>
    </source>
</evidence>
<dbReference type="EMBL" id="JACRWE010000016">
    <property type="protein sequence ID" value="MBC5998378.1"/>
    <property type="molecule type" value="Genomic_DNA"/>
</dbReference>
<dbReference type="Pfam" id="PF04101">
    <property type="entry name" value="Glyco_tran_28_C"/>
    <property type="match status" value="1"/>
</dbReference>
<dbReference type="RefSeq" id="WP_153973183.1">
    <property type="nucleotide sequence ID" value="NZ_JACRWE010000016.1"/>
</dbReference>
<keyword evidence="8" id="KW-1185">Reference proteome</keyword>
<dbReference type="PANTHER" id="PTHR43025">
    <property type="entry name" value="MONOGALACTOSYLDIACYLGLYCEROL SYNTHASE"/>
    <property type="match status" value="1"/>
</dbReference>
<dbReference type="InterPro" id="IPR009695">
    <property type="entry name" value="Diacylglyc_glucosyltr_N"/>
</dbReference>
<accession>A0ABR7JUC2</accession>
<feature type="domain" description="Diacylglycerol glucosyltransferase N-terminal" evidence="6">
    <location>
        <begin position="155"/>
        <end position="207"/>
    </location>
</feature>